<dbReference type="InterPro" id="IPR001129">
    <property type="entry name" value="Membr-assoc_MAPEG"/>
</dbReference>
<sequence length="142" mass="15511">MSTNPTLIFLPMLAVVALTFVAFLRMAAARGAAVKAGHDPAYYRAHLGEPEPEGARAAVRHYDNLFELPTLFYAACITAFSLAAVGRWTLIFAWGYVAARVVQSLVHMTYNNPAHRGGAFVLGIVFMLALWLNLAISIFARV</sequence>
<keyword evidence="4 5" id="KW-0472">Membrane</keyword>
<dbReference type="InterPro" id="IPR023352">
    <property type="entry name" value="MAPEG-like_dom_sf"/>
</dbReference>
<name>A0ABV6D0I5_9SPHN</name>
<gene>
    <name evidence="6" type="ORF">ACFFJC_18040</name>
</gene>
<proteinExistence type="predicted"/>
<evidence type="ECO:0000313" key="6">
    <source>
        <dbReference type="EMBL" id="MFC0206169.1"/>
    </source>
</evidence>
<dbReference type="Pfam" id="PF01124">
    <property type="entry name" value="MAPEG"/>
    <property type="match status" value="1"/>
</dbReference>
<evidence type="ECO:0000313" key="7">
    <source>
        <dbReference type="Proteomes" id="UP001589798"/>
    </source>
</evidence>
<dbReference type="RefSeq" id="WP_379488792.1">
    <property type="nucleotide sequence ID" value="NZ_JBHLWK010000023.1"/>
</dbReference>
<keyword evidence="2 5" id="KW-0812">Transmembrane</keyword>
<feature type="transmembrane region" description="Helical" evidence="5">
    <location>
        <begin position="71"/>
        <end position="97"/>
    </location>
</feature>
<reference evidence="6 7" key="1">
    <citation type="submission" date="2024-09" db="EMBL/GenBank/DDBJ databases">
        <authorList>
            <person name="Sun Q."/>
            <person name="Mori K."/>
        </authorList>
    </citation>
    <scope>NUCLEOTIDE SEQUENCE [LARGE SCALE GENOMIC DNA]</scope>
    <source>
        <strain evidence="6 7">CCM 7706</strain>
    </source>
</reference>
<evidence type="ECO:0000256" key="4">
    <source>
        <dbReference type="ARBA" id="ARBA00023136"/>
    </source>
</evidence>
<evidence type="ECO:0000256" key="2">
    <source>
        <dbReference type="ARBA" id="ARBA00022692"/>
    </source>
</evidence>
<dbReference type="Proteomes" id="UP001589798">
    <property type="component" value="Unassembled WGS sequence"/>
</dbReference>
<dbReference type="Gene3D" id="1.20.120.550">
    <property type="entry name" value="Membrane associated eicosanoid/glutathione metabolism-like domain"/>
    <property type="match status" value="1"/>
</dbReference>
<evidence type="ECO:0000256" key="3">
    <source>
        <dbReference type="ARBA" id="ARBA00022989"/>
    </source>
</evidence>
<keyword evidence="3 5" id="KW-1133">Transmembrane helix</keyword>
<accession>A0ABV6D0I5</accession>
<evidence type="ECO:0000256" key="1">
    <source>
        <dbReference type="ARBA" id="ARBA00004370"/>
    </source>
</evidence>
<protein>
    <submittedName>
        <fullName evidence="6">MAPEG family protein</fullName>
    </submittedName>
</protein>
<dbReference type="SUPFAM" id="SSF161084">
    <property type="entry name" value="MAPEG domain-like"/>
    <property type="match status" value="1"/>
</dbReference>
<comment type="subcellular location">
    <subcellularLocation>
        <location evidence="1">Membrane</location>
    </subcellularLocation>
</comment>
<keyword evidence="7" id="KW-1185">Reference proteome</keyword>
<organism evidence="6 7">
    <name type="scientific">Novosphingobium soli</name>
    <dbReference type="NCBI Taxonomy" id="574956"/>
    <lineage>
        <taxon>Bacteria</taxon>
        <taxon>Pseudomonadati</taxon>
        <taxon>Pseudomonadota</taxon>
        <taxon>Alphaproteobacteria</taxon>
        <taxon>Sphingomonadales</taxon>
        <taxon>Sphingomonadaceae</taxon>
        <taxon>Novosphingobium</taxon>
    </lineage>
</organism>
<comment type="caution">
    <text evidence="6">The sequence shown here is derived from an EMBL/GenBank/DDBJ whole genome shotgun (WGS) entry which is preliminary data.</text>
</comment>
<dbReference type="EMBL" id="JBHLWK010000023">
    <property type="protein sequence ID" value="MFC0206169.1"/>
    <property type="molecule type" value="Genomic_DNA"/>
</dbReference>
<feature type="transmembrane region" description="Helical" evidence="5">
    <location>
        <begin position="118"/>
        <end position="140"/>
    </location>
</feature>
<evidence type="ECO:0000256" key="5">
    <source>
        <dbReference type="SAM" id="Phobius"/>
    </source>
</evidence>